<accession>A0A9W8JPN9</accession>
<name>A0A9W8JPN9_9AGAR</name>
<keyword evidence="2" id="KW-1185">Reference proteome</keyword>
<sequence length="54" mass="6290">MKLKQIELRGGQAAWNSLTEDEKAEADVEIVEEVGKQVFKNLPEDEQERMLRFI</sequence>
<dbReference type="Proteomes" id="UP001140091">
    <property type="component" value="Unassembled WGS sequence"/>
</dbReference>
<protein>
    <submittedName>
        <fullName evidence="1">Uncharacterized protein</fullName>
    </submittedName>
</protein>
<reference evidence="1" key="1">
    <citation type="submission" date="2022-06" db="EMBL/GenBank/DDBJ databases">
        <title>Genome Sequence of Candolleomyces eurysporus.</title>
        <authorList>
            <person name="Buettner E."/>
        </authorList>
    </citation>
    <scope>NUCLEOTIDE SEQUENCE</scope>
    <source>
        <strain evidence="1">VTCC 930004</strain>
    </source>
</reference>
<evidence type="ECO:0000313" key="2">
    <source>
        <dbReference type="Proteomes" id="UP001140091"/>
    </source>
</evidence>
<proteinExistence type="predicted"/>
<organism evidence="1 2">
    <name type="scientific">Candolleomyces eurysporus</name>
    <dbReference type="NCBI Taxonomy" id="2828524"/>
    <lineage>
        <taxon>Eukaryota</taxon>
        <taxon>Fungi</taxon>
        <taxon>Dikarya</taxon>
        <taxon>Basidiomycota</taxon>
        <taxon>Agaricomycotina</taxon>
        <taxon>Agaricomycetes</taxon>
        <taxon>Agaricomycetidae</taxon>
        <taxon>Agaricales</taxon>
        <taxon>Agaricineae</taxon>
        <taxon>Psathyrellaceae</taxon>
        <taxon>Candolleomyces</taxon>
    </lineage>
</organism>
<feature type="non-terminal residue" evidence="1">
    <location>
        <position position="54"/>
    </location>
</feature>
<dbReference type="EMBL" id="JANBPK010000027">
    <property type="protein sequence ID" value="KAJ2936689.1"/>
    <property type="molecule type" value="Genomic_DNA"/>
</dbReference>
<dbReference type="AlphaFoldDB" id="A0A9W8JPN9"/>
<evidence type="ECO:0000313" key="1">
    <source>
        <dbReference type="EMBL" id="KAJ2936689.1"/>
    </source>
</evidence>
<comment type="caution">
    <text evidence="1">The sequence shown here is derived from an EMBL/GenBank/DDBJ whole genome shotgun (WGS) entry which is preliminary data.</text>
</comment>
<gene>
    <name evidence="1" type="ORF">H1R20_g397</name>
</gene>